<dbReference type="RefSeq" id="WP_107299805.1">
    <property type="nucleotide sequence ID" value="NZ_PYMB01000012.1"/>
</dbReference>
<accession>A0A2T3N9E4</accession>
<comment type="caution">
    <text evidence="5">The sequence shown here is derived from an EMBL/GenBank/DDBJ whole genome shotgun (WGS) entry which is preliminary data.</text>
</comment>
<gene>
    <name evidence="5" type="ORF">C9J01_19465</name>
</gene>
<dbReference type="InterPro" id="IPR046335">
    <property type="entry name" value="LacI/GalR-like_sensor"/>
</dbReference>
<dbReference type="InterPro" id="IPR028082">
    <property type="entry name" value="Peripla_BP_I"/>
</dbReference>
<dbReference type="PROSITE" id="PS50932">
    <property type="entry name" value="HTH_LACI_2"/>
    <property type="match status" value="1"/>
</dbReference>
<evidence type="ECO:0000313" key="5">
    <source>
        <dbReference type="EMBL" id="PSW10038.1"/>
    </source>
</evidence>
<keyword evidence="1" id="KW-0805">Transcription regulation</keyword>
<dbReference type="Gene3D" id="1.10.260.40">
    <property type="entry name" value="lambda repressor-like DNA-binding domains"/>
    <property type="match status" value="1"/>
</dbReference>
<sequence>MKKVRIVDVATHAGVSKSTVSQYLNGRYSHMSEETKQKIKASIAELNYVPNPIARSLKAEKTHTIGVVVRDITGYNTSRVLRGIDDYCKKHNYNVLIYNSDFDAAAEKGALQSLKQLCVDGIIITSSGHNSELINELMGAGMPVVQFQLEYPNCRSHIVTSDYQNAAFQATEHLIKLGHKRICFMAQEFTNSYSRRERYQGYLDALNKHGIEADDALLHFWQRESSFAKDPVELLKTDNPPTAIFSQHLAITTDLLKAYHNADIAIPEQVSIIGFDEIPMVELFKVPVSVIKQDSYQIGHETAKLAIQAIKGQLDSPKHTVVDCEFIERQSTCAI</sequence>
<dbReference type="OrthoDB" id="9798934at2"/>
<feature type="domain" description="HTH lacI-type" evidence="4">
    <location>
        <begin position="4"/>
        <end position="59"/>
    </location>
</feature>
<dbReference type="InterPro" id="IPR010982">
    <property type="entry name" value="Lambda_DNA-bd_dom_sf"/>
</dbReference>
<proteinExistence type="predicted"/>
<evidence type="ECO:0000259" key="4">
    <source>
        <dbReference type="PROSITE" id="PS50932"/>
    </source>
</evidence>
<organism evidence="5 6">
    <name type="scientific">Photobacterium rosenbergii</name>
    <dbReference type="NCBI Taxonomy" id="294936"/>
    <lineage>
        <taxon>Bacteria</taxon>
        <taxon>Pseudomonadati</taxon>
        <taxon>Pseudomonadota</taxon>
        <taxon>Gammaproteobacteria</taxon>
        <taxon>Vibrionales</taxon>
        <taxon>Vibrionaceae</taxon>
        <taxon>Photobacterium</taxon>
    </lineage>
</organism>
<dbReference type="Gene3D" id="3.40.50.2300">
    <property type="match status" value="2"/>
</dbReference>
<dbReference type="AlphaFoldDB" id="A0A2T3N9E4"/>
<dbReference type="EMBL" id="PYMB01000012">
    <property type="protein sequence ID" value="PSW10038.1"/>
    <property type="molecule type" value="Genomic_DNA"/>
</dbReference>
<dbReference type="SUPFAM" id="SSF47413">
    <property type="entry name" value="lambda repressor-like DNA-binding domains"/>
    <property type="match status" value="1"/>
</dbReference>
<evidence type="ECO:0000256" key="2">
    <source>
        <dbReference type="ARBA" id="ARBA00023125"/>
    </source>
</evidence>
<dbReference type="PANTHER" id="PTHR30146:SF154">
    <property type="entry name" value="TRANSCRIPTION REGULATOR, MEMBER OF GALR FAMILY"/>
    <property type="match status" value="1"/>
</dbReference>
<dbReference type="PROSITE" id="PS00356">
    <property type="entry name" value="HTH_LACI_1"/>
    <property type="match status" value="1"/>
</dbReference>
<evidence type="ECO:0000256" key="1">
    <source>
        <dbReference type="ARBA" id="ARBA00023015"/>
    </source>
</evidence>
<evidence type="ECO:0000256" key="3">
    <source>
        <dbReference type="ARBA" id="ARBA00023163"/>
    </source>
</evidence>
<name>A0A2T3N9E4_9GAMM</name>
<dbReference type="GO" id="GO:0003700">
    <property type="term" value="F:DNA-binding transcription factor activity"/>
    <property type="evidence" value="ECO:0007669"/>
    <property type="project" value="TreeGrafter"/>
</dbReference>
<dbReference type="PANTHER" id="PTHR30146">
    <property type="entry name" value="LACI-RELATED TRANSCRIPTIONAL REPRESSOR"/>
    <property type="match status" value="1"/>
</dbReference>
<dbReference type="InterPro" id="IPR000843">
    <property type="entry name" value="HTH_LacI"/>
</dbReference>
<dbReference type="SMART" id="SM00354">
    <property type="entry name" value="HTH_LACI"/>
    <property type="match status" value="1"/>
</dbReference>
<dbReference type="Pfam" id="PF00356">
    <property type="entry name" value="LacI"/>
    <property type="match status" value="1"/>
</dbReference>
<dbReference type="Proteomes" id="UP000241346">
    <property type="component" value="Unassembled WGS sequence"/>
</dbReference>
<dbReference type="GO" id="GO:0000976">
    <property type="term" value="F:transcription cis-regulatory region binding"/>
    <property type="evidence" value="ECO:0007669"/>
    <property type="project" value="TreeGrafter"/>
</dbReference>
<dbReference type="SUPFAM" id="SSF53822">
    <property type="entry name" value="Periplasmic binding protein-like I"/>
    <property type="match status" value="1"/>
</dbReference>
<reference evidence="5 6" key="1">
    <citation type="submission" date="2018-03" db="EMBL/GenBank/DDBJ databases">
        <title>Whole genome sequencing of Histamine producing bacteria.</title>
        <authorList>
            <person name="Butler K."/>
        </authorList>
    </citation>
    <scope>NUCLEOTIDE SEQUENCE [LARGE SCALE GENOMIC DNA]</scope>
    <source>
        <strain evidence="5 6">DSM 19138</strain>
    </source>
</reference>
<keyword evidence="3" id="KW-0804">Transcription</keyword>
<dbReference type="CDD" id="cd01392">
    <property type="entry name" value="HTH_LacI"/>
    <property type="match status" value="1"/>
</dbReference>
<dbReference type="Pfam" id="PF13377">
    <property type="entry name" value="Peripla_BP_3"/>
    <property type="match status" value="1"/>
</dbReference>
<protein>
    <submittedName>
        <fullName evidence="5">LacI family transcriptional regulator</fullName>
    </submittedName>
</protein>
<evidence type="ECO:0000313" key="6">
    <source>
        <dbReference type="Proteomes" id="UP000241346"/>
    </source>
</evidence>
<keyword evidence="2" id="KW-0238">DNA-binding</keyword>